<gene>
    <name evidence="2" type="ORF">SKAU_G00206940</name>
</gene>
<name>A0A9Q1F8B0_SYNKA</name>
<organism evidence="2 3">
    <name type="scientific">Synaphobranchus kaupii</name>
    <name type="common">Kaup's arrowtooth eel</name>
    <dbReference type="NCBI Taxonomy" id="118154"/>
    <lineage>
        <taxon>Eukaryota</taxon>
        <taxon>Metazoa</taxon>
        <taxon>Chordata</taxon>
        <taxon>Craniata</taxon>
        <taxon>Vertebrata</taxon>
        <taxon>Euteleostomi</taxon>
        <taxon>Actinopterygii</taxon>
        <taxon>Neopterygii</taxon>
        <taxon>Teleostei</taxon>
        <taxon>Anguilliformes</taxon>
        <taxon>Synaphobranchidae</taxon>
        <taxon>Synaphobranchus</taxon>
    </lineage>
</organism>
<accession>A0A9Q1F8B0</accession>
<evidence type="ECO:0000313" key="3">
    <source>
        <dbReference type="Proteomes" id="UP001152622"/>
    </source>
</evidence>
<comment type="caution">
    <text evidence="2">The sequence shown here is derived from an EMBL/GenBank/DDBJ whole genome shotgun (WGS) entry which is preliminary data.</text>
</comment>
<protein>
    <submittedName>
        <fullName evidence="2">Uncharacterized protein</fullName>
    </submittedName>
</protein>
<keyword evidence="3" id="KW-1185">Reference proteome</keyword>
<reference evidence="2" key="1">
    <citation type="journal article" date="2023" name="Science">
        <title>Genome structures resolve the early diversification of teleost fishes.</title>
        <authorList>
            <person name="Parey E."/>
            <person name="Louis A."/>
            <person name="Montfort J."/>
            <person name="Bouchez O."/>
            <person name="Roques C."/>
            <person name="Iampietro C."/>
            <person name="Lluch J."/>
            <person name="Castinel A."/>
            <person name="Donnadieu C."/>
            <person name="Desvignes T."/>
            <person name="Floi Bucao C."/>
            <person name="Jouanno E."/>
            <person name="Wen M."/>
            <person name="Mejri S."/>
            <person name="Dirks R."/>
            <person name="Jansen H."/>
            <person name="Henkel C."/>
            <person name="Chen W.J."/>
            <person name="Zahm M."/>
            <person name="Cabau C."/>
            <person name="Klopp C."/>
            <person name="Thompson A.W."/>
            <person name="Robinson-Rechavi M."/>
            <person name="Braasch I."/>
            <person name="Lecointre G."/>
            <person name="Bobe J."/>
            <person name="Postlethwait J.H."/>
            <person name="Berthelot C."/>
            <person name="Roest Crollius H."/>
            <person name="Guiguen Y."/>
        </authorList>
    </citation>
    <scope>NUCLEOTIDE SEQUENCE</scope>
    <source>
        <strain evidence="2">WJC10195</strain>
    </source>
</reference>
<dbReference type="AlphaFoldDB" id="A0A9Q1F8B0"/>
<evidence type="ECO:0000313" key="2">
    <source>
        <dbReference type="EMBL" id="KAJ8353127.1"/>
    </source>
</evidence>
<dbReference type="Proteomes" id="UP001152622">
    <property type="component" value="Chromosome 7"/>
</dbReference>
<feature type="region of interest" description="Disordered" evidence="1">
    <location>
        <begin position="43"/>
        <end position="62"/>
    </location>
</feature>
<dbReference type="EMBL" id="JAINUF010000007">
    <property type="protein sequence ID" value="KAJ8353127.1"/>
    <property type="molecule type" value="Genomic_DNA"/>
</dbReference>
<evidence type="ECO:0000256" key="1">
    <source>
        <dbReference type="SAM" id="MobiDB-lite"/>
    </source>
</evidence>
<proteinExistence type="predicted"/>
<sequence>MSRRARDRRADELWLEHRFCRSESVGSLRRRARPCSGRAVKQRFTWNRPERNSGGAQPRLRRLSPRSLGVQAAFCLISHPALKFSRASCSPFSPSILKPRAVPLGPMAATTGGNEGSFVNRQLIRSYPLIPAN</sequence>